<evidence type="ECO:0000256" key="1">
    <source>
        <dbReference type="SAM" id="MobiDB-lite"/>
    </source>
</evidence>
<reference evidence="2" key="1">
    <citation type="submission" date="2021-04" db="EMBL/GenBank/DDBJ databases">
        <title>Genomics, taxonomy and metabolism of representatives of sulfur bacteria of the genus Thiothrix: Thiothrix fructosivorans QT, Thiothrix unzii A1T and three new species, Thiothrix subterranea sp. nov., Thiothrix litoralis sp. nov. and 'Candidatus Thiothrix anitrata' sp. nov.</title>
        <authorList>
            <person name="Ravin N.V."/>
            <person name="Smolyakov D."/>
            <person name="Rudenko T.S."/>
            <person name="Mardanov A.V."/>
            <person name="Beletsky A.V."/>
            <person name="Markov N.D."/>
            <person name="Fomenkov A.I."/>
            <person name="Roberts R.J."/>
            <person name="Karnachuk O.V."/>
            <person name="Novikov A."/>
            <person name="Grabovich M.Y."/>
        </authorList>
    </citation>
    <scope>NUCLEOTIDE SEQUENCE</scope>
    <source>
        <strain evidence="2">A1</strain>
    </source>
</reference>
<proteinExistence type="predicted"/>
<name>A0A975F9Y1_9GAMM</name>
<feature type="region of interest" description="Disordered" evidence="1">
    <location>
        <begin position="1"/>
        <end position="26"/>
    </location>
</feature>
<sequence length="50" mass="5436">MSKIHATERSTFLKKAHGRKATPVPVADEEVQPARGNIVELKKVPAKEAA</sequence>
<organism evidence="2 3">
    <name type="scientific">Thiothrix unzii</name>
    <dbReference type="NCBI Taxonomy" id="111769"/>
    <lineage>
        <taxon>Bacteria</taxon>
        <taxon>Pseudomonadati</taxon>
        <taxon>Pseudomonadota</taxon>
        <taxon>Gammaproteobacteria</taxon>
        <taxon>Thiotrichales</taxon>
        <taxon>Thiotrichaceae</taxon>
        <taxon>Thiothrix</taxon>
    </lineage>
</organism>
<dbReference type="AlphaFoldDB" id="A0A975F9Y1"/>
<gene>
    <name evidence="2" type="ORF">J9260_03200</name>
</gene>
<evidence type="ECO:0000313" key="3">
    <source>
        <dbReference type="Proteomes" id="UP000672009"/>
    </source>
</evidence>
<dbReference type="KEGG" id="tun:J9260_03200"/>
<evidence type="ECO:0000313" key="2">
    <source>
        <dbReference type="EMBL" id="QTR54116.1"/>
    </source>
</evidence>
<protein>
    <submittedName>
        <fullName evidence="2">Uncharacterized protein</fullName>
    </submittedName>
</protein>
<accession>A0A975F9Y1</accession>
<dbReference type="EMBL" id="CP072793">
    <property type="protein sequence ID" value="QTR54116.1"/>
    <property type="molecule type" value="Genomic_DNA"/>
</dbReference>
<keyword evidence="3" id="KW-1185">Reference proteome</keyword>
<dbReference type="Proteomes" id="UP000672009">
    <property type="component" value="Chromosome"/>
</dbReference>
<dbReference type="RefSeq" id="WP_210219616.1">
    <property type="nucleotide sequence ID" value="NZ_CP072793.1"/>
</dbReference>